<reference evidence="1 2" key="1">
    <citation type="submission" date="2019-04" db="EMBL/GenBank/DDBJ databases">
        <title>Flavobacterium sp. nov. isolated from construction timber.</title>
        <authorList>
            <person name="Lin S.-Y."/>
            <person name="Chang C.-T."/>
            <person name="Young C.-C."/>
        </authorList>
    </citation>
    <scope>NUCLEOTIDE SEQUENCE [LARGE SCALE GENOMIC DNA]</scope>
    <source>
        <strain evidence="1 2">CC-CTC003</strain>
    </source>
</reference>
<name>A0A4V3W7H0_9FLAO</name>
<proteinExistence type="predicted"/>
<dbReference type="RefSeq" id="WP_136404477.1">
    <property type="nucleotide sequence ID" value="NZ_SSNZ01000013.1"/>
</dbReference>
<dbReference type="OrthoDB" id="6315383at2"/>
<dbReference type="Proteomes" id="UP000307507">
    <property type="component" value="Unassembled WGS sequence"/>
</dbReference>
<comment type="caution">
    <text evidence="1">The sequence shown here is derived from an EMBL/GenBank/DDBJ whole genome shotgun (WGS) entry which is preliminary data.</text>
</comment>
<sequence length="143" mass="16505">MANKNILKNWFKTGLFPTQSQFWEWMESYWHKDDVIPQAQIQNLRTDLDNKADKAAIGAHMTDTNAHADLFAKVATPYRFLPVFPTADTSELQVEALKNTTLNAVMYMGQIDMDVIQLDPITGTLSNWDFRANTQYIILYTKR</sequence>
<keyword evidence="2" id="KW-1185">Reference proteome</keyword>
<organism evidence="1 2">
    <name type="scientific">Flavobacterium supellecticarium</name>
    <dbReference type="NCBI Taxonomy" id="2565924"/>
    <lineage>
        <taxon>Bacteria</taxon>
        <taxon>Pseudomonadati</taxon>
        <taxon>Bacteroidota</taxon>
        <taxon>Flavobacteriia</taxon>
        <taxon>Flavobacteriales</taxon>
        <taxon>Flavobacteriaceae</taxon>
        <taxon>Flavobacterium</taxon>
    </lineage>
</organism>
<dbReference type="AlphaFoldDB" id="A0A4V3W7H0"/>
<accession>A0A4V3W7H0</accession>
<protein>
    <submittedName>
        <fullName evidence="1">Uncharacterized protein</fullName>
    </submittedName>
</protein>
<dbReference type="EMBL" id="SSNZ01000013">
    <property type="protein sequence ID" value="THF47291.1"/>
    <property type="molecule type" value="Genomic_DNA"/>
</dbReference>
<evidence type="ECO:0000313" key="1">
    <source>
        <dbReference type="EMBL" id="THF47291.1"/>
    </source>
</evidence>
<evidence type="ECO:0000313" key="2">
    <source>
        <dbReference type="Proteomes" id="UP000307507"/>
    </source>
</evidence>
<gene>
    <name evidence="1" type="ORF">E6C50_17145</name>
</gene>